<dbReference type="OrthoDB" id="5292736at2"/>
<feature type="domain" description="Malonyl-CoA decarboxylase N-terminal" evidence="3">
    <location>
        <begin position="85"/>
        <end position="168"/>
    </location>
</feature>
<dbReference type="InterPro" id="IPR035372">
    <property type="entry name" value="MCD_N"/>
</dbReference>
<name>A0A317E1D2_9PROT</name>
<dbReference type="Proteomes" id="UP000246077">
    <property type="component" value="Unassembled WGS sequence"/>
</dbReference>
<feature type="compositionally biased region" description="Basic and acidic residues" evidence="1">
    <location>
        <begin position="469"/>
        <end position="480"/>
    </location>
</feature>
<evidence type="ECO:0000313" key="5">
    <source>
        <dbReference type="Proteomes" id="UP000246077"/>
    </source>
</evidence>
<dbReference type="InterPro" id="IPR007956">
    <property type="entry name" value="Malonyl_CoA_deC_C"/>
</dbReference>
<feature type="region of interest" description="Disordered" evidence="1">
    <location>
        <begin position="449"/>
        <end position="480"/>
    </location>
</feature>
<protein>
    <submittedName>
        <fullName evidence="4">MCD, Malonyl-CoA decarboxylase MCD</fullName>
    </submittedName>
</protein>
<evidence type="ECO:0000259" key="3">
    <source>
        <dbReference type="Pfam" id="PF17408"/>
    </source>
</evidence>
<dbReference type="PANTHER" id="PTHR28641">
    <property type="match status" value="1"/>
</dbReference>
<sequence>MSTTDFFRNMMDTISRRGRHWFTGREATLALPAQFRPDFAALVDALLSGRGEASGVARAREILEAWQAVDDGQKRDFFTLLAESYGPRADRLDKAIADYKADPGLATQAALHRAAEPRRQDVLRRLNLAPGGIATLVRMREHLLGIKRGDAALEALDDDFAHLFASWFNRGFLVLERIDWSTPANILERIIAYEAVHQIHDWNDLRRRLAPPDRRLYAFFHPQLVDDPLIFVEVALAGAIPGNIQGVLAEGRDAIDPKAATTAVFYSISNCQEGLRGISFGNFLIKQVVEDLRRELPGVTTFVTLSPVPGFSRWLKEMRADEGERSDFLTSADRMVLQALDRADWTLSPALAESVNAVLARVTAHYMLRARTRDGRVIDPVARFHLGNGARLEAIHPLGDRSTNGMRQSYGVMVNYLYDLDHIEANHEALATRGEVVAAPAVHALLAAPDTPAPAQGGGRFRIGGFSRTRGEGREKEARS</sequence>
<dbReference type="Pfam" id="PF05292">
    <property type="entry name" value="MCD"/>
    <property type="match status" value="1"/>
</dbReference>
<evidence type="ECO:0000313" key="4">
    <source>
        <dbReference type="EMBL" id="PWR20769.1"/>
    </source>
</evidence>
<reference evidence="5" key="1">
    <citation type="submission" date="2018-05" db="EMBL/GenBank/DDBJ databases">
        <title>Zavarzinia sp. HR-AS.</title>
        <authorList>
            <person name="Lee Y."/>
            <person name="Jeon C.O."/>
        </authorList>
    </citation>
    <scope>NUCLEOTIDE SEQUENCE [LARGE SCALE GENOMIC DNA]</scope>
    <source>
        <strain evidence="5">DSM 1231</strain>
    </source>
</reference>
<dbReference type="GO" id="GO:0006633">
    <property type="term" value="P:fatty acid biosynthetic process"/>
    <property type="evidence" value="ECO:0007669"/>
    <property type="project" value="InterPro"/>
</dbReference>
<dbReference type="PANTHER" id="PTHR28641:SF1">
    <property type="entry name" value="MALONYL-COA DECARBOXYLASE, MITOCHONDRIAL"/>
    <property type="match status" value="1"/>
</dbReference>
<dbReference type="Gene3D" id="3.40.630.150">
    <property type="entry name" value="Malonyl-CoA decarboxylase, catalytic domain"/>
    <property type="match status" value="1"/>
</dbReference>
<dbReference type="EMBL" id="QGLF01000003">
    <property type="protein sequence ID" value="PWR20769.1"/>
    <property type="molecule type" value="Genomic_DNA"/>
</dbReference>
<dbReference type="InterPro" id="IPR038917">
    <property type="entry name" value="Malonyl_CoA_deC"/>
</dbReference>
<dbReference type="Gene3D" id="1.20.140.90">
    <property type="entry name" value="Malonyl-CoA decarboxylase, oligemerization domain"/>
    <property type="match status" value="1"/>
</dbReference>
<dbReference type="Pfam" id="PF17408">
    <property type="entry name" value="MCD_N"/>
    <property type="match status" value="1"/>
</dbReference>
<proteinExistence type="predicted"/>
<dbReference type="InterPro" id="IPR038351">
    <property type="entry name" value="MCD_N_sf"/>
</dbReference>
<evidence type="ECO:0000256" key="1">
    <source>
        <dbReference type="SAM" id="MobiDB-lite"/>
    </source>
</evidence>
<keyword evidence="5" id="KW-1185">Reference proteome</keyword>
<organism evidence="4 5">
    <name type="scientific">Zavarzinia compransoris</name>
    <dbReference type="NCBI Taxonomy" id="1264899"/>
    <lineage>
        <taxon>Bacteria</taxon>
        <taxon>Pseudomonadati</taxon>
        <taxon>Pseudomonadota</taxon>
        <taxon>Alphaproteobacteria</taxon>
        <taxon>Rhodospirillales</taxon>
        <taxon>Zavarziniaceae</taxon>
        <taxon>Zavarzinia</taxon>
    </lineage>
</organism>
<dbReference type="AlphaFoldDB" id="A0A317E1D2"/>
<dbReference type="GO" id="GO:0050080">
    <property type="term" value="F:malonyl-CoA decarboxylase activity"/>
    <property type="evidence" value="ECO:0007669"/>
    <property type="project" value="InterPro"/>
</dbReference>
<accession>A0A317E1D2</accession>
<dbReference type="RefSeq" id="WP_109921413.1">
    <property type="nucleotide sequence ID" value="NZ_QGLF01000003.1"/>
</dbReference>
<feature type="domain" description="Malonyl-CoA decarboxylase C-terminal" evidence="2">
    <location>
        <begin position="171"/>
        <end position="419"/>
    </location>
</feature>
<dbReference type="InterPro" id="IPR042303">
    <property type="entry name" value="Malonyl_CoA_deC_C_sf"/>
</dbReference>
<evidence type="ECO:0000259" key="2">
    <source>
        <dbReference type="Pfam" id="PF05292"/>
    </source>
</evidence>
<comment type="caution">
    <text evidence="4">The sequence shown here is derived from an EMBL/GenBank/DDBJ whole genome shotgun (WGS) entry which is preliminary data.</text>
</comment>
<gene>
    <name evidence="4" type="ORF">DKG75_12295</name>
</gene>